<sequence>MLSASFFTLGTLLSDLGVSPYLPIILAIPAPCPRSEFSWASGLTLGACRGASGRDFGLWSSKFILPPLLTSTVSSASCLTRGLGRGDGALLP</sequence>
<name>A0AAD8C5H2_BIOPF</name>
<reference evidence="1" key="2">
    <citation type="submission" date="2023-04" db="EMBL/GenBank/DDBJ databases">
        <authorList>
            <person name="Bu L."/>
            <person name="Lu L."/>
            <person name="Laidemitt M.R."/>
            <person name="Zhang S.M."/>
            <person name="Mutuku M."/>
            <person name="Mkoji G."/>
            <person name="Steinauer M."/>
            <person name="Loker E.S."/>
        </authorList>
    </citation>
    <scope>NUCLEOTIDE SEQUENCE</scope>
    <source>
        <strain evidence="1">KasaAsao</strain>
        <tissue evidence="1">Whole Snail</tissue>
    </source>
</reference>
<gene>
    <name evidence="1" type="ORF">Bpfe_004102</name>
</gene>
<dbReference type="AlphaFoldDB" id="A0AAD8C5H2"/>
<proteinExistence type="predicted"/>
<reference evidence="1" key="1">
    <citation type="journal article" date="2023" name="PLoS Negl. Trop. Dis.">
        <title>A genome sequence for Biomphalaria pfeifferi, the major vector snail for the human-infecting parasite Schistosoma mansoni.</title>
        <authorList>
            <person name="Bu L."/>
            <person name="Lu L."/>
            <person name="Laidemitt M.R."/>
            <person name="Zhang S.M."/>
            <person name="Mutuku M."/>
            <person name="Mkoji G."/>
            <person name="Steinauer M."/>
            <person name="Loker E.S."/>
        </authorList>
    </citation>
    <scope>NUCLEOTIDE SEQUENCE</scope>
    <source>
        <strain evidence="1">KasaAsao</strain>
    </source>
</reference>
<keyword evidence="2" id="KW-1185">Reference proteome</keyword>
<comment type="caution">
    <text evidence="1">The sequence shown here is derived from an EMBL/GenBank/DDBJ whole genome shotgun (WGS) entry which is preliminary data.</text>
</comment>
<accession>A0AAD8C5H2</accession>
<organism evidence="1 2">
    <name type="scientific">Biomphalaria pfeifferi</name>
    <name type="common">Bloodfluke planorb</name>
    <name type="synonym">Freshwater snail</name>
    <dbReference type="NCBI Taxonomy" id="112525"/>
    <lineage>
        <taxon>Eukaryota</taxon>
        <taxon>Metazoa</taxon>
        <taxon>Spiralia</taxon>
        <taxon>Lophotrochozoa</taxon>
        <taxon>Mollusca</taxon>
        <taxon>Gastropoda</taxon>
        <taxon>Heterobranchia</taxon>
        <taxon>Euthyneura</taxon>
        <taxon>Panpulmonata</taxon>
        <taxon>Hygrophila</taxon>
        <taxon>Lymnaeoidea</taxon>
        <taxon>Planorbidae</taxon>
        <taxon>Biomphalaria</taxon>
    </lineage>
</organism>
<evidence type="ECO:0000313" key="2">
    <source>
        <dbReference type="Proteomes" id="UP001233172"/>
    </source>
</evidence>
<dbReference type="EMBL" id="JASAOG010000010">
    <property type="protein sequence ID" value="KAK0066670.1"/>
    <property type="molecule type" value="Genomic_DNA"/>
</dbReference>
<dbReference type="Proteomes" id="UP001233172">
    <property type="component" value="Unassembled WGS sequence"/>
</dbReference>
<evidence type="ECO:0000313" key="1">
    <source>
        <dbReference type="EMBL" id="KAK0066670.1"/>
    </source>
</evidence>
<protein>
    <submittedName>
        <fullName evidence="1">Uncharacterized protein</fullName>
    </submittedName>
</protein>